<sequence length="189" mass="20499">MVNGVVSKIRVLNEGDDDDCKRKSRIKVLRSPLLARPPVMLPWLEEGLPLVAVLTAPNHLKDVGISTNPPPANNVPSPSFGPYTLTLQFLWPLLPPQDSSSSAHPATTQQLLVVKHQVPNQQQPSSPSLLPCTNSKAPKIQQPQPETNLQQSSDQEAHNQQQQSTNLEETDAATAQLPSLLAEGMDSST</sequence>
<dbReference type="EMBL" id="SZYD01000010">
    <property type="protein sequence ID" value="KAD4982007.1"/>
    <property type="molecule type" value="Genomic_DNA"/>
</dbReference>
<dbReference type="AlphaFoldDB" id="A0A5N6NL76"/>
<keyword evidence="3" id="KW-1185">Reference proteome</keyword>
<comment type="caution">
    <text evidence="2">The sequence shown here is derived from an EMBL/GenBank/DDBJ whole genome shotgun (WGS) entry which is preliminary data.</text>
</comment>
<evidence type="ECO:0000313" key="3">
    <source>
        <dbReference type="Proteomes" id="UP000326396"/>
    </source>
</evidence>
<name>A0A5N6NL76_9ASTR</name>
<feature type="region of interest" description="Disordered" evidence="1">
    <location>
        <begin position="118"/>
        <end position="189"/>
    </location>
</feature>
<feature type="compositionally biased region" description="Low complexity" evidence="1">
    <location>
        <begin position="121"/>
        <end position="131"/>
    </location>
</feature>
<evidence type="ECO:0000256" key="1">
    <source>
        <dbReference type="SAM" id="MobiDB-lite"/>
    </source>
</evidence>
<organism evidence="2 3">
    <name type="scientific">Mikania micrantha</name>
    <name type="common">bitter vine</name>
    <dbReference type="NCBI Taxonomy" id="192012"/>
    <lineage>
        <taxon>Eukaryota</taxon>
        <taxon>Viridiplantae</taxon>
        <taxon>Streptophyta</taxon>
        <taxon>Embryophyta</taxon>
        <taxon>Tracheophyta</taxon>
        <taxon>Spermatophyta</taxon>
        <taxon>Magnoliopsida</taxon>
        <taxon>eudicotyledons</taxon>
        <taxon>Gunneridae</taxon>
        <taxon>Pentapetalae</taxon>
        <taxon>asterids</taxon>
        <taxon>campanulids</taxon>
        <taxon>Asterales</taxon>
        <taxon>Asteraceae</taxon>
        <taxon>Asteroideae</taxon>
        <taxon>Heliantheae alliance</taxon>
        <taxon>Eupatorieae</taxon>
        <taxon>Mikania</taxon>
    </lineage>
</organism>
<gene>
    <name evidence="2" type="ORF">E3N88_18678</name>
</gene>
<accession>A0A5N6NL76</accession>
<proteinExistence type="predicted"/>
<dbReference type="Proteomes" id="UP000326396">
    <property type="component" value="Linkage Group LG18"/>
</dbReference>
<feature type="compositionally biased region" description="Polar residues" evidence="1">
    <location>
        <begin position="132"/>
        <end position="167"/>
    </location>
</feature>
<evidence type="ECO:0000313" key="2">
    <source>
        <dbReference type="EMBL" id="KAD4982007.1"/>
    </source>
</evidence>
<protein>
    <submittedName>
        <fullName evidence="2">Uncharacterized protein</fullName>
    </submittedName>
</protein>
<reference evidence="2 3" key="1">
    <citation type="submission" date="2019-05" db="EMBL/GenBank/DDBJ databases">
        <title>Mikania micrantha, genome provides insights into the molecular mechanism of rapid growth.</title>
        <authorList>
            <person name="Liu B."/>
        </authorList>
    </citation>
    <scope>NUCLEOTIDE SEQUENCE [LARGE SCALE GENOMIC DNA]</scope>
    <source>
        <strain evidence="2">NLD-2019</strain>
        <tissue evidence="2">Leaf</tissue>
    </source>
</reference>